<gene>
    <name evidence="2" type="ORF">FC093_22665</name>
</gene>
<feature type="signal peptide" evidence="1">
    <location>
        <begin position="1"/>
        <end position="21"/>
    </location>
</feature>
<evidence type="ECO:0000256" key="1">
    <source>
        <dbReference type="SAM" id="SignalP"/>
    </source>
</evidence>
<sequence>MRTSKLLIVLLFLSSYSSVHCQLIKQFLPSLAPASPEASSFTKYGNYDVNLFTGIPNITIPLYEIQVGELKVPITLNYHTSGIKITDIPSRVGLGWDLQAGGSITRKIMGKPDELSNNYLSQTSESEGRVRNGDEIPATIDGLRYLDNVHRQFYDVEPDIFSYNFPGQSGKFLFNQKDNYKAYFIPYAPVSVTYNRRTESIMDLSMKDESGANYTFGAQEWTESGGGNPIACTSAWLLTDMTSANLQDNIHFAYTQRSGSGITDSYYSDYMTFTDASNNSTIYQADNTNGKFYWDYSTVSTWWQQLDEIDFKNGKVVFRSDPQQSRADFGGQYQLQHQLNAIEIYSYNAISATYALIRTIKFNYGYFIKDADINTKRLRLDNVQFVSPSNEIVQTYTFNYNNSIALPSNISRMKDYWGYFNNQLNYIPGTQTETGVPQRTITAIDGNSGAQFQATVGGTNPNAREPNMDYMQAYILQRITYPTGGYTQFEYETNKYLDDDNNPKYAGGLRIASISNYTSSTATPIKKVYTYGNNESGYGRMNFAIEERFFTSIQNLRYGRDGSSTCISPVATCTQRTYFANPTNDLEGWDGAPVVYPTVTEYTINGTFKNGKTVYTFSDKEDAKTSIIGLGIPHFDSYHFIRGLLRNKAVYKISADQVNYTLLTESKKEYQFFPYQWSVGGIGLVVYKKLITQDYLYGDIFCGSSTEDSYNDLCHSFTDEGNYSYNSYNIVSGDNKLISETNIVYDQSDPTKSVSTITTYTYDDLDHLQLASIQTTNSKAQKVTTTNTYPYNYTTSPYTEMAANHIFDKVVSSAKIIGTSPGTPLTAQYNNYKNSSLDNYVVGSIQTTTGSNPKKDRAYFNGYDDRGNILDMQKTNDIHMSYEWGYDNMYVVAQVSNAQNSWITKTKVISQVSAGLTVGANSTNSTSIEKQIEVAQSGSVIITLGNSQTTQETVTGSITITKPDNTNVTQSVSVILGKGCDNGATITFNNIPTGTNTVEILLNSNSHPFGFCGTVKYPGEIINVNTEGVKEFFYNSFEDITGNEITSNTCAGKVSYDNSGTKYVVPFQKPNSREYIIDYHYRSNGKWIAVTKPFTNNMTLNEGDGIDEVRVYPKDGQMITFSYEPLIGLTGQCDAANRITYYEYDGIGRLARIRDMDNNILKQYCYNYDGQNAPCNVPFCVNAAASYSNSIPVKYTVVMTNTATSANYTFTINAATSSGAVTGNQTDIPSGIYNITMTPPKGTNQSVTFQAGDITQQGTSFSAFNISVECPNTLPISIHN</sequence>
<keyword evidence="1" id="KW-0732">Signal</keyword>
<evidence type="ECO:0000313" key="2">
    <source>
        <dbReference type="EMBL" id="TKK64359.1"/>
    </source>
</evidence>
<dbReference type="OrthoDB" id="680656at2"/>
<accession>A0A4U3KRW2</accession>
<dbReference type="Proteomes" id="UP000305848">
    <property type="component" value="Unassembled WGS sequence"/>
</dbReference>
<comment type="caution">
    <text evidence="2">The sequence shown here is derived from an EMBL/GenBank/DDBJ whole genome shotgun (WGS) entry which is preliminary data.</text>
</comment>
<evidence type="ECO:0008006" key="4">
    <source>
        <dbReference type="Google" id="ProtNLM"/>
    </source>
</evidence>
<feature type="chain" id="PRO_5020894028" description="RHS repeat protein" evidence="1">
    <location>
        <begin position="22"/>
        <end position="1280"/>
    </location>
</feature>
<keyword evidence="3" id="KW-1185">Reference proteome</keyword>
<dbReference type="EMBL" id="SZQL01000035">
    <property type="protein sequence ID" value="TKK64359.1"/>
    <property type="molecule type" value="Genomic_DNA"/>
</dbReference>
<organism evidence="2 3">
    <name type="scientific">Ilyomonas limi</name>
    <dbReference type="NCBI Taxonomy" id="2575867"/>
    <lineage>
        <taxon>Bacteria</taxon>
        <taxon>Pseudomonadati</taxon>
        <taxon>Bacteroidota</taxon>
        <taxon>Chitinophagia</taxon>
        <taxon>Chitinophagales</taxon>
        <taxon>Chitinophagaceae</taxon>
        <taxon>Ilyomonas</taxon>
    </lineage>
</organism>
<evidence type="ECO:0000313" key="3">
    <source>
        <dbReference type="Proteomes" id="UP000305848"/>
    </source>
</evidence>
<reference evidence="2 3" key="1">
    <citation type="submission" date="2019-05" db="EMBL/GenBank/DDBJ databases">
        <title>Panacibacter sp. strain 17mud1-8 Genome sequencing and assembly.</title>
        <authorList>
            <person name="Chhetri G."/>
        </authorList>
    </citation>
    <scope>NUCLEOTIDE SEQUENCE [LARGE SCALE GENOMIC DNA]</scope>
    <source>
        <strain evidence="2 3">17mud1-8</strain>
    </source>
</reference>
<dbReference type="RefSeq" id="WP_137264106.1">
    <property type="nucleotide sequence ID" value="NZ_SZQL01000035.1"/>
</dbReference>
<dbReference type="AlphaFoldDB" id="A0A4U3KRW2"/>
<name>A0A4U3KRW2_9BACT</name>
<protein>
    <recommendedName>
        <fullName evidence="4">RHS repeat protein</fullName>
    </recommendedName>
</protein>
<proteinExistence type="predicted"/>